<dbReference type="Gene3D" id="3.40.50.1820">
    <property type="entry name" value="alpha/beta hydrolase"/>
    <property type="match status" value="2"/>
</dbReference>
<dbReference type="EMBL" id="RBNJ01024840">
    <property type="protein sequence ID" value="RUS15986.1"/>
    <property type="molecule type" value="Genomic_DNA"/>
</dbReference>
<proteinExistence type="predicted"/>
<feature type="region of interest" description="Disordered" evidence="1">
    <location>
        <begin position="100"/>
        <end position="152"/>
    </location>
</feature>
<dbReference type="PANTHER" id="PTHR43433:SF10">
    <property type="entry name" value="AB HYDROLASE-1 DOMAIN-CONTAINING PROTEIN"/>
    <property type="match status" value="1"/>
</dbReference>
<evidence type="ECO:0000256" key="1">
    <source>
        <dbReference type="SAM" id="MobiDB-lite"/>
    </source>
</evidence>
<protein>
    <submittedName>
        <fullName evidence="2">Alpha/Beta hydrolase protein</fullName>
    </submittedName>
</protein>
<dbReference type="InterPro" id="IPR029058">
    <property type="entry name" value="AB_hydrolase_fold"/>
</dbReference>
<evidence type="ECO:0000313" key="3">
    <source>
        <dbReference type="Proteomes" id="UP000274822"/>
    </source>
</evidence>
<accession>A0A433PEP8</accession>
<gene>
    <name evidence="2" type="ORF">BC938DRAFT_476735</name>
</gene>
<dbReference type="GO" id="GO:0016787">
    <property type="term" value="F:hydrolase activity"/>
    <property type="evidence" value="ECO:0007669"/>
    <property type="project" value="UniProtKB-KW"/>
</dbReference>
<evidence type="ECO:0000313" key="2">
    <source>
        <dbReference type="EMBL" id="RUS15986.1"/>
    </source>
</evidence>
<feature type="compositionally biased region" description="Polar residues" evidence="1">
    <location>
        <begin position="49"/>
        <end position="72"/>
    </location>
</feature>
<dbReference type="PANTHER" id="PTHR43433">
    <property type="entry name" value="HYDROLASE, ALPHA/BETA FOLD FAMILY PROTEIN"/>
    <property type="match status" value="1"/>
</dbReference>
<dbReference type="SUPFAM" id="SSF53474">
    <property type="entry name" value="alpha/beta-Hydrolases"/>
    <property type="match status" value="1"/>
</dbReference>
<name>A0A433PEP8_9FUNG</name>
<dbReference type="InterPro" id="IPR050471">
    <property type="entry name" value="AB_hydrolase"/>
</dbReference>
<feature type="region of interest" description="Disordered" evidence="1">
    <location>
        <begin position="373"/>
        <end position="397"/>
    </location>
</feature>
<organism evidence="2 3">
    <name type="scientific">Jimgerdemannia flammicorona</name>
    <dbReference type="NCBI Taxonomy" id="994334"/>
    <lineage>
        <taxon>Eukaryota</taxon>
        <taxon>Fungi</taxon>
        <taxon>Fungi incertae sedis</taxon>
        <taxon>Mucoromycota</taxon>
        <taxon>Mucoromycotina</taxon>
        <taxon>Endogonomycetes</taxon>
        <taxon>Endogonales</taxon>
        <taxon>Endogonaceae</taxon>
        <taxon>Jimgerdemannia</taxon>
    </lineage>
</organism>
<comment type="caution">
    <text evidence="2">The sequence shown here is derived from an EMBL/GenBank/DDBJ whole genome shotgun (WGS) entry which is preliminary data.</text>
</comment>
<reference evidence="2 3" key="1">
    <citation type="journal article" date="2018" name="New Phytol.">
        <title>Phylogenomics of Endogonaceae and evolution of mycorrhizas within Mucoromycota.</title>
        <authorList>
            <person name="Chang Y."/>
            <person name="Desiro A."/>
            <person name="Na H."/>
            <person name="Sandor L."/>
            <person name="Lipzen A."/>
            <person name="Clum A."/>
            <person name="Barry K."/>
            <person name="Grigoriev I.V."/>
            <person name="Martin F.M."/>
            <person name="Stajich J.E."/>
            <person name="Smith M.E."/>
            <person name="Bonito G."/>
            <person name="Spatafora J.W."/>
        </authorList>
    </citation>
    <scope>NUCLEOTIDE SEQUENCE [LARGE SCALE GENOMIC DNA]</scope>
    <source>
        <strain evidence="2 3">AD002</strain>
    </source>
</reference>
<sequence length="458" mass="51057">MLSKLPDYDDLIPAQYPRLQGDVVTLADDRVFGFQEYRFWHDVKDRKPVQTSSPRSTPTASHIETATETSSQASILLKDDDTKELVVFLIPGLPGSRFFHHPDLSSRAETPPFEDDDDRPRRRNGLESASPSRAESTLKIRSHSRSGSSINSDPTKRLVRLFVLERPGIGLSTPSRRGFLDFASDVREFCHNKAITRFSLIAYSAGGPFGLAVAHQLGRPCTESPLCVKAAIISSTAPHIAPGLYHNMPLKFKLAWFLARYAPGVLAWLVYAEARKVLRDPLKASRDARLEACLADQEYLKAHPETERMFLESMLEMYTRGQVSTECWEYELWGREWGFRLDEIGGRVAAPGGGKEMVGSKIGLRVGSKAGSKADVRSVRSKETASRDESSISSRDESVEGGVRVKVWHGEEDGGTTLAMGKYIAEQIPDAEASYVPGKGHYLYFEVWDEVLDWFARG</sequence>
<feature type="region of interest" description="Disordered" evidence="1">
    <location>
        <begin position="45"/>
        <end position="72"/>
    </location>
</feature>
<keyword evidence="2" id="KW-0378">Hydrolase</keyword>
<keyword evidence="3" id="KW-1185">Reference proteome</keyword>
<dbReference type="Proteomes" id="UP000274822">
    <property type="component" value="Unassembled WGS sequence"/>
</dbReference>
<dbReference type="AlphaFoldDB" id="A0A433PEP8"/>